<evidence type="ECO:0000313" key="1">
    <source>
        <dbReference type="EMBL" id="MPC32025.1"/>
    </source>
</evidence>
<organism evidence="1 2">
    <name type="scientific">Portunus trituberculatus</name>
    <name type="common">Swimming crab</name>
    <name type="synonym">Neptunus trituberculatus</name>
    <dbReference type="NCBI Taxonomy" id="210409"/>
    <lineage>
        <taxon>Eukaryota</taxon>
        <taxon>Metazoa</taxon>
        <taxon>Ecdysozoa</taxon>
        <taxon>Arthropoda</taxon>
        <taxon>Crustacea</taxon>
        <taxon>Multicrustacea</taxon>
        <taxon>Malacostraca</taxon>
        <taxon>Eumalacostraca</taxon>
        <taxon>Eucarida</taxon>
        <taxon>Decapoda</taxon>
        <taxon>Pleocyemata</taxon>
        <taxon>Brachyura</taxon>
        <taxon>Eubrachyura</taxon>
        <taxon>Portunoidea</taxon>
        <taxon>Portunidae</taxon>
        <taxon>Portuninae</taxon>
        <taxon>Portunus</taxon>
    </lineage>
</organism>
<comment type="caution">
    <text evidence="1">The sequence shown here is derived from an EMBL/GenBank/DDBJ whole genome shotgun (WGS) entry which is preliminary data.</text>
</comment>
<keyword evidence="2" id="KW-1185">Reference proteome</keyword>
<evidence type="ECO:0000313" key="2">
    <source>
        <dbReference type="Proteomes" id="UP000324222"/>
    </source>
</evidence>
<proteinExistence type="predicted"/>
<sequence>MDIGSCELLGVVQHTCDQRNIVAVSLDTAAVLCSAVPSKYQVPCVPTVCPDPPKQLSLEVINN</sequence>
<dbReference type="EMBL" id="VSRR010002546">
    <property type="protein sequence ID" value="MPC32025.1"/>
    <property type="molecule type" value="Genomic_DNA"/>
</dbReference>
<name>A0A5B7EF72_PORTR</name>
<dbReference type="AlphaFoldDB" id="A0A5B7EF72"/>
<gene>
    <name evidence="1" type="ORF">E2C01_025327</name>
</gene>
<accession>A0A5B7EF72</accession>
<dbReference type="Proteomes" id="UP000324222">
    <property type="component" value="Unassembled WGS sequence"/>
</dbReference>
<protein>
    <submittedName>
        <fullName evidence="1">Uncharacterized protein</fullName>
    </submittedName>
</protein>
<reference evidence="1 2" key="1">
    <citation type="submission" date="2019-05" db="EMBL/GenBank/DDBJ databases">
        <title>Another draft genome of Portunus trituberculatus and its Hox gene families provides insights of decapod evolution.</title>
        <authorList>
            <person name="Jeong J.-H."/>
            <person name="Song I."/>
            <person name="Kim S."/>
            <person name="Choi T."/>
            <person name="Kim D."/>
            <person name="Ryu S."/>
            <person name="Kim W."/>
        </authorList>
    </citation>
    <scope>NUCLEOTIDE SEQUENCE [LARGE SCALE GENOMIC DNA]</scope>
    <source>
        <tissue evidence="1">Muscle</tissue>
    </source>
</reference>